<keyword evidence="6" id="KW-1185">Reference proteome</keyword>
<dbReference type="KEGG" id="ahel:Q31a_36330"/>
<evidence type="ECO:0000256" key="2">
    <source>
        <dbReference type="ARBA" id="ARBA00022603"/>
    </source>
</evidence>
<dbReference type="GO" id="GO:0003676">
    <property type="term" value="F:nucleic acid binding"/>
    <property type="evidence" value="ECO:0007669"/>
    <property type="project" value="InterPro"/>
</dbReference>
<evidence type="ECO:0000256" key="3">
    <source>
        <dbReference type="ARBA" id="ARBA00022679"/>
    </source>
</evidence>
<evidence type="ECO:0000256" key="4">
    <source>
        <dbReference type="ARBA" id="ARBA00047942"/>
    </source>
</evidence>
<evidence type="ECO:0000313" key="6">
    <source>
        <dbReference type="Proteomes" id="UP000318017"/>
    </source>
</evidence>
<dbReference type="PROSITE" id="PS00092">
    <property type="entry name" value="N6_MTASE"/>
    <property type="match status" value="1"/>
</dbReference>
<dbReference type="Proteomes" id="UP000318017">
    <property type="component" value="Chromosome"/>
</dbReference>
<evidence type="ECO:0000256" key="1">
    <source>
        <dbReference type="ARBA" id="ARBA00011900"/>
    </source>
</evidence>
<dbReference type="PANTHER" id="PTHR33841">
    <property type="entry name" value="DNA METHYLTRANSFERASE YEEA-RELATED"/>
    <property type="match status" value="1"/>
</dbReference>
<keyword evidence="3" id="KW-0808">Transferase</keyword>
<dbReference type="GO" id="GO:0032259">
    <property type="term" value="P:methylation"/>
    <property type="evidence" value="ECO:0007669"/>
    <property type="project" value="UniProtKB-KW"/>
</dbReference>
<dbReference type="SUPFAM" id="SSF53335">
    <property type="entry name" value="S-adenosyl-L-methionine-dependent methyltransferases"/>
    <property type="match status" value="1"/>
</dbReference>
<dbReference type="RefSeq" id="WP_145080195.1">
    <property type="nucleotide sequence ID" value="NZ_CP036298.1"/>
</dbReference>
<dbReference type="EMBL" id="CP036298">
    <property type="protein sequence ID" value="QDV25309.1"/>
    <property type="molecule type" value="Genomic_DNA"/>
</dbReference>
<dbReference type="InterPro" id="IPR050953">
    <property type="entry name" value="N4_N6_ade-DNA_methylase"/>
</dbReference>
<keyword evidence="2" id="KW-0489">Methyltransferase</keyword>
<dbReference type="REBASE" id="356620">
    <property type="entry name" value="Pba31aORF36330P"/>
</dbReference>
<proteinExistence type="predicted"/>
<dbReference type="EC" id="2.1.1.72" evidence="1"/>
<dbReference type="InterPro" id="IPR002052">
    <property type="entry name" value="DNA_methylase_N6_adenine_CS"/>
</dbReference>
<protein>
    <recommendedName>
        <fullName evidence="1">site-specific DNA-methyltransferase (adenine-specific)</fullName>
        <ecNumber evidence="1">2.1.1.72</ecNumber>
    </recommendedName>
</protein>
<accession>A0A518G9Q6</accession>
<reference evidence="5 6" key="1">
    <citation type="submission" date="2019-02" db="EMBL/GenBank/DDBJ databases">
        <title>Deep-cultivation of Planctomycetes and their phenomic and genomic characterization uncovers novel biology.</title>
        <authorList>
            <person name="Wiegand S."/>
            <person name="Jogler M."/>
            <person name="Boedeker C."/>
            <person name="Pinto D."/>
            <person name="Vollmers J."/>
            <person name="Rivas-Marin E."/>
            <person name="Kohn T."/>
            <person name="Peeters S.H."/>
            <person name="Heuer A."/>
            <person name="Rast P."/>
            <person name="Oberbeckmann S."/>
            <person name="Bunk B."/>
            <person name="Jeske O."/>
            <person name="Meyerdierks A."/>
            <person name="Storesund J.E."/>
            <person name="Kallscheuer N."/>
            <person name="Luecker S."/>
            <person name="Lage O.M."/>
            <person name="Pohl T."/>
            <person name="Merkel B.J."/>
            <person name="Hornburger P."/>
            <person name="Mueller R.-W."/>
            <person name="Bruemmer F."/>
            <person name="Labrenz M."/>
            <person name="Spormann A.M."/>
            <person name="Op den Camp H."/>
            <person name="Overmann J."/>
            <person name="Amann R."/>
            <person name="Jetten M.S.M."/>
            <person name="Mascher T."/>
            <person name="Medema M.H."/>
            <person name="Devos D.P."/>
            <person name="Kaster A.-K."/>
            <person name="Ovreas L."/>
            <person name="Rohde M."/>
            <person name="Galperin M.Y."/>
            <person name="Jogler C."/>
        </authorList>
    </citation>
    <scope>NUCLEOTIDE SEQUENCE [LARGE SCALE GENOMIC DNA]</scope>
    <source>
        <strain evidence="5 6">Q31a</strain>
    </source>
</reference>
<dbReference type="PANTHER" id="PTHR33841:SF1">
    <property type="entry name" value="DNA METHYLTRANSFERASE A"/>
    <property type="match status" value="1"/>
</dbReference>
<dbReference type="OrthoDB" id="249114at2"/>
<dbReference type="GO" id="GO:0009007">
    <property type="term" value="F:site-specific DNA-methyltransferase (adenine-specific) activity"/>
    <property type="evidence" value="ECO:0007669"/>
    <property type="project" value="UniProtKB-EC"/>
</dbReference>
<dbReference type="AlphaFoldDB" id="A0A518G9Q6"/>
<gene>
    <name evidence="5" type="ORF">Q31a_36330</name>
</gene>
<sequence>MQKAIYCLLGDHLSTFNNDSDASLRIRHADAAKLAASATVVETEVVSVVGAVPELVYSGGSSATMLVAEKSLDWETGTVPTTIEPARFGDELRRVKHYIATNNIYGVDLNETAVELGQLSLWLGSIHRLLVKEGENGGRDIYQSGATPWFGLRLRCGNSLIGARRAVWTTEQLRRGEHAWASAHIQQVQSDIEQLREHTTPEEFAKFRKQSLDLVTKIKWDELAEGADECRAQVVRFCECARERSTAGLSKDEKKLYEKRQTIWKWVSNQKDQDELLALFDLLHEGRMRQVERISFDIFLTLDEQHSEFKAGLPRLLKPGESRSNTEIFHFLVFDPEMVPTRSDKLMKSFWKDDCDNAGEWVKKQVSPKWSKEPLNEAIAICDLIDQHWQTYGQQRAEALDATACTATVWPVPANSSEAVKPSPSLAEQERVCRELESTSGSFQRLRLVMDTWCSLWFWPLDRVGDLPSRDAFLASARLLLSGDPPNAAWTGILSTKLGFEIDVLLQAAPEGEVPDTELLAGGVPWFGVAETIRGEQNFHHWELAFVEVLGEETNEGGFDLIVGNPPWIRVSWADANVLSELEPLLGVRDNRSAEYGRKRNELIKVKASRTFYFNAYQEQEGVGACLNSCRLYPDLARIQTNLYKNFIVRSWTILSRQGIAGLLHPEGPYDDAKGGGFRRAIYPRLLAHYHHKNELQLFHDVDHHTDYSINIYGSTKPTVSFAHIANLFHPTTIAKSHNHADIDAPIPGIKTDENNWNTQPHSKRIILVGLSELAMFALLLEDESANPMEARLPQIHAQPIIEVVRKITRSKRRLNDEKANYYSTVMFDETYSQRDGVLTRMDTPSFQGNDPSEWVLSGPHFFVATPFNRSARTKCTHNNAYDDVDLTAIEEKFIPRAVYRPGDSSESKSSFEAKIPTWPNSEPITDRYRYVNRRRVSISTERSLISAIAPRGSTHIHPVLSLTFIDNGLLTLFAGTTASVLVDFLLRVTGKSDLYESTLGGFPIPQEPFASAISCRALRLNCVSLAYKELWNESVILERDNWTSTDNRLVHEYELPWSELNPSEWTWKTPLRSDFARRQALLEIDVLVAMGLGLTLDELLTIYRVQFPVMRMYELADEFDACGRRLPNTVRKNQGGTQFRTARNEALEKYPEAYKTRPAEDALSPDLPFADEIGDAPPLEVSWEIDDGLQTVTKTFYPPFTKVDREADYARAWEEFERRYPKESK</sequence>
<evidence type="ECO:0000313" key="5">
    <source>
        <dbReference type="EMBL" id="QDV25309.1"/>
    </source>
</evidence>
<name>A0A518G9Q6_9BACT</name>
<organism evidence="5 6">
    <name type="scientific">Aureliella helgolandensis</name>
    <dbReference type="NCBI Taxonomy" id="2527968"/>
    <lineage>
        <taxon>Bacteria</taxon>
        <taxon>Pseudomonadati</taxon>
        <taxon>Planctomycetota</taxon>
        <taxon>Planctomycetia</taxon>
        <taxon>Pirellulales</taxon>
        <taxon>Pirellulaceae</taxon>
        <taxon>Aureliella</taxon>
    </lineage>
</organism>
<comment type="catalytic activity">
    <reaction evidence="4">
        <text>a 2'-deoxyadenosine in DNA + S-adenosyl-L-methionine = an N(6)-methyl-2'-deoxyadenosine in DNA + S-adenosyl-L-homocysteine + H(+)</text>
        <dbReference type="Rhea" id="RHEA:15197"/>
        <dbReference type="Rhea" id="RHEA-COMP:12418"/>
        <dbReference type="Rhea" id="RHEA-COMP:12419"/>
        <dbReference type="ChEBI" id="CHEBI:15378"/>
        <dbReference type="ChEBI" id="CHEBI:57856"/>
        <dbReference type="ChEBI" id="CHEBI:59789"/>
        <dbReference type="ChEBI" id="CHEBI:90615"/>
        <dbReference type="ChEBI" id="CHEBI:90616"/>
        <dbReference type="EC" id="2.1.1.72"/>
    </reaction>
</comment>
<dbReference type="InterPro" id="IPR029063">
    <property type="entry name" value="SAM-dependent_MTases_sf"/>
</dbReference>
<dbReference type="Gene3D" id="3.40.50.150">
    <property type="entry name" value="Vaccinia Virus protein VP39"/>
    <property type="match status" value="1"/>
</dbReference>